<dbReference type="PANTHER" id="PTHR46558:SF11">
    <property type="entry name" value="HTH-TYPE TRANSCRIPTIONAL REGULATOR XRE"/>
    <property type="match status" value="1"/>
</dbReference>
<sequence length="109" mass="12351">MIFDFPERFRYLWQSKNLAQNQLASLIGVDRSTISSYESNIRQPSLDTLSRIADVFGVSTDYLLGRTDSLGFDFLALNGEEKALVYKLAFALSEKNLQLRQLQEGIPDA</sequence>
<keyword evidence="5" id="KW-1185">Reference proteome</keyword>
<keyword evidence="1" id="KW-0238">DNA-binding</keyword>
<accession>A0A1Z2XLM4</accession>
<dbReference type="SUPFAM" id="SSF47413">
    <property type="entry name" value="lambda repressor-like DNA-binding domains"/>
    <property type="match status" value="1"/>
</dbReference>
<reference evidence="5" key="2">
    <citation type="submission" date="2017-05" db="EMBL/GenBank/DDBJ databases">
        <title>Improved OligoMM genomes.</title>
        <authorList>
            <person name="Garzetti D."/>
        </authorList>
    </citation>
    <scope>NUCLEOTIDE SEQUENCE [LARGE SCALE GENOMIC DNA]</scope>
    <source>
        <strain evidence="5">KB18</strain>
    </source>
</reference>
<reference evidence="3" key="1">
    <citation type="journal article" date="2017" name="Genome Announc.">
        <title>High-Quality Whole-Genome Sequences of the Oligo-Mouse-Microbiota Bacterial Community.</title>
        <authorList>
            <person name="Garzetti D."/>
            <person name="Brugiroux S."/>
            <person name="Bunk B."/>
            <person name="Pukall R."/>
            <person name="McCoy K.D."/>
            <person name="Macpherson A.J."/>
            <person name="Stecher B."/>
        </authorList>
    </citation>
    <scope>NUCLEOTIDE SEQUENCE</scope>
    <source>
        <strain evidence="3">KB18</strain>
    </source>
</reference>
<evidence type="ECO:0000313" key="4">
    <source>
        <dbReference type="EMBL" id="QQR28630.1"/>
    </source>
</evidence>
<evidence type="ECO:0000313" key="3">
    <source>
        <dbReference type="EMBL" id="ASB39341.1"/>
    </source>
</evidence>
<dbReference type="PROSITE" id="PS50943">
    <property type="entry name" value="HTH_CROC1"/>
    <property type="match status" value="1"/>
</dbReference>
<proteinExistence type="predicted"/>
<dbReference type="GO" id="GO:0003677">
    <property type="term" value="F:DNA binding"/>
    <property type="evidence" value="ECO:0007669"/>
    <property type="project" value="UniProtKB-KW"/>
</dbReference>
<dbReference type="EMBL" id="CP021422">
    <property type="protein sequence ID" value="ASB39341.1"/>
    <property type="molecule type" value="Genomic_DNA"/>
</dbReference>
<organism evidence="4 6">
    <name type="scientific">Acutalibacter muris</name>
    <dbReference type="NCBI Taxonomy" id="1796620"/>
    <lineage>
        <taxon>Bacteria</taxon>
        <taxon>Bacillati</taxon>
        <taxon>Bacillota</taxon>
        <taxon>Clostridia</taxon>
        <taxon>Eubacteriales</taxon>
        <taxon>Acutalibacteraceae</taxon>
        <taxon>Acutalibacter</taxon>
    </lineage>
</organism>
<dbReference type="Gene3D" id="1.10.260.40">
    <property type="entry name" value="lambda repressor-like DNA-binding domains"/>
    <property type="match status" value="1"/>
</dbReference>
<evidence type="ECO:0000259" key="2">
    <source>
        <dbReference type="PROSITE" id="PS50943"/>
    </source>
</evidence>
<evidence type="ECO:0000313" key="6">
    <source>
        <dbReference type="Proteomes" id="UP000596035"/>
    </source>
</evidence>
<dbReference type="RefSeq" id="WP_066536853.1">
    <property type="nucleotide sequence ID" value="NZ_CP021422.1"/>
</dbReference>
<dbReference type="PANTHER" id="PTHR46558">
    <property type="entry name" value="TRACRIPTIONAL REGULATORY PROTEIN-RELATED-RELATED"/>
    <property type="match status" value="1"/>
</dbReference>
<dbReference type="AlphaFoldDB" id="A0A1Z2XLM4"/>
<reference evidence="4 6" key="3">
    <citation type="submission" date="2020-11" db="EMBL/GenBank/DDBJ databases">
        <title>Closed and high quality bacterial genomes of the OMM12 community.</title>
        <authorList>
            <person name="Marbouty M."/>
            <person name="Lamy-Besnier Q."/>
            <person name="Debarbieux L."/>
            <person name="Koszul R."/>
        </authorList>
    </citation>
    <scope>NUCLEOTIDE SEQUENCE [LARGE SCALE GENOMIC DNA]</scope>
    <source>
        <strain evidence="4 6">KB18</strain>
    </source>
</reference>
<evidence type="ECO:0000313" key="5">
    <source>
        <dbReference type="Proteomes" id="UP000196710"/>
    </source>
</evidence>
<evidence type="ECO:0000256" key="1">
    <source>
        <dbReference type="ARBA" id="ARBA00023125"/>
    </source>
</evidence>
<dbReference type="CDD" id="cd00093">
    <property type="entry name" value="HTH_XRE"/>
    <property type="match status" value="1"/>
</dbReference>
<dbReference type="Proteomes" id="UP000196710">
    <property type="component" value="Chromosome"/>
</dbReference>
<dbReference type="EMBL" id="CP065321">
    <property type="protein sequence ID" value="QQR28630.1"/>
    <property type="molecule type" value="Genomic_DNA"/>
</dbReference>
<dbReference type="InterPro" id="IPR001387">
    <property type="entry name" value="Cro/C1-type_HTH"/>
</dbReference>
<dbReference type="SMART" id="SM00530">
    <property type="entry name" value="HTH_XRE"/>
    <property type="match status" value="1"/>
</dbReference>
<name>A0A1Z2XLM4_9FIRM</name>
<gene>
    <name evidence="3" type="ORF">ADH66_00890</name>
    <name evidence="4" type="ORF">I5Q82_10880</name>
</gene>
<dbReference type="KEGG" id="amur:ADH66_00890"/>
<dbReference type="InterPro" id="IPR010982">
    <property type="entry name" value="Lambda_DNA-bd_dom_sf"/>
</dbReference>
<feature type="domain" description="HTH cro/C1-type" evidence="2">
    <location>
        <begin position="9"/>
        <end position="63"/>
    </location>
</feature>
<dbReference type="Pfam" id="PF01381">
    <property type="entry name" value="HTH_3"/>
    <property type="match status" value="1"/>
</dbReference>
<protein>
    <submittedName>
        <fullName evidence="3 4">Transcriptional regulator</fullName>
    </submittedName>
</protein>
<dbReference type="Proteomes" id="UP000596035">
    <property type="component" value="Chromosome"/>
</dbReference>